<dbReference type="SUPFAM" id="SSF51905">
    <property type="entry name" value="FAD/NAD(P)-binding domain"/>
    <property type="match status" value="1"/>
</dbReference>
<gene>
    <name evidence="1" type="primary">crtL</name>
    <name evidence="1" type="ORF">KSP9073_03159</name>
</gene>
<evidence type="ECO:0000313" key="1">
    <source>
        <dbReference type="EMBL" id="SPJ35109.1"/>
    </source>
</evidence>
<name>A0A2R8CQF1_9GAMM</name>
<proteinExistence type="predicted"/>
<dbReference type="Pfam" id="PF05834">
    <property type="entry name" value="Lycopene_cycl"/>
    <property type="match status" value="1"/>
</dbReference>
<dbReference type="RefSeq" id="WP_165814279.1">
    <property type="nucleotide sequence ID" value="NZ_ONZI01000004.1"/>
</dbReference>
<dbReference type="InterPro" id="IPR036188">
    <property type="entry name" value="FAD/NAD-bd_sf"/>
</dbReference>
<reference evidence="2" key="1">
    <citation type="submission" date="2018-03" db="EMBL/GenBank/DDBJ databases">
        <authorList>
            <person name="Navarro De La Torre S."/>
        </authorList>
    </citation>
    <scope>NUCLEOTIDE SEQUENCE [LARGE SCALE GENOMIC DNA]</scope>
    <source>
        <strain evidence="2">EAod3</strain>
    </source>
</reference>
<sequence>MNKSEPFDLVILGGGCAGLSLAYRLAQHDDAPRTLIIDPRIEYTNDRTWCGWPVTAHPFQGDVRARWHTLTLHTDQASTTVESRRYPYEMLEAERFYTRTLTAIDDHPCIARVQARALNVEDREEGVTVTLDNGETVQARFGVDTRPHPKPLAPPWLWQDFAGINVQADNMPRHAELMDFRIGENPQDGIDFLYVLPYSPDQALFEWTRFGRPPTSPTTLEQRLEAHLNERFGQGHWQALRRETGTLPMAPPTRTDGRSMAVTGAYGGAMRAATGYAFHAIQRWADQCAKALLAGQPPVGASTGRILLQLDRIFMSTLAQHPERAPEFYRLLFEKAPTDRLIRFLSGVPSVRDTLSVMNALPWAPLIGSTLRCALPERA</sequence>
<accession>A0A2R8CQF1</accession>
<keyword evidence="2" id="KW-1185">Reference proteome</keyword>
<dbReference type="Proteomes" id="UP000244934">
    <property type="component" value="Unassembled WGS sequence"/>
</dbReference>
<dbReference type="Gene3D" id="3.50.50.60">
    <property type="entry name" value="FAD/NAD(P)-binding domain"/>
    <property type="match status" value="1"/>
</dbReference>
<keyword evidence="1" id="KW-0413">Isomerase</keyword>
<organism evidence="1 2">
    <name type="scientific">Kushneria phyllosphaerae</name>
    <dbReference type="NCBI Taxonomy" id="2100822"/>
    <lineage>
        <taxon>Bacteria</taxon>
        <taxon>Pseudomonadati</taxon>
        <taxon>Pseudomonadota</taxon>
        <taxon>Gammaproteobacteria</taxon>
        <taxon>Oceanospirillales</taxon>
        <taxon>Halomonadaceae</taxon>
        <taxon>Kushneria</taxon>
    </lineage>
</organism>
<dbReference type="EMBL" id="ONZI01000004">
    <property type="protein sequence ID" value="SPJ35109.1"/>
    <property type="molecule type" value="Genomic_DNA"/>
</dbReference>
<dbReference type="EC" id="5.5.1.19" evidence="1"/>
<evidence type="ECO:0000313" key="2">
    <source>
        <dbReference type="Proteomes" id="UP000244934"/>
    </source>
</evidence>
<dbReference type="AlphaFoldDB" id="A0A2R8CQF1"/>
<protein>
    <submittedName>
        <fullName evidence="1">Lycopene beta cyclase</fullName>
        <ecNumber evidence="1">5.5.1.19</ecNumber>
    </submittedName>
</protein>
<dbReference type="GO" id="GO:0016853">
    <property type="term" value="F:isomerase activity"/>
    <property type="evidence" value="ECO:0007669"/>
    <property type="project" value="UniProtKB-KW"/>
</dbReference>